<keyword evidence="1" id="KW-0472">Membrane</keyword>
<gene>
    <name evidence="2" type="ORF">CIHG_09529</name>
</gene>
<dbReference type="Proteomes" id="UP000054563">
    <property type="component" value="Unassembled WGS sequence"/>
</dbReference>
<dbReference type="AlphaFoldDB" id="A0A0J8S3K4"/>
<name>A0A0J8S3K4_COCIT</name>
<accession>A0A0J8S3K4</accession>
<evidence type="ECO:0000313" key="3">
    <source>
        <dbReference type="Proteomes" id="UP000054563"/>
    </source>
</evidence>
<dbReference type="VEuPathDB" id="FungiDB:CIHG_09529"/>
<keyword evidence="1" id="KW-0812">Transmembrane</keyword>
<proteinExistence type="predicted"/>
<evidence type="ECO:0000313" key="2">
    <source>
        <dbReference type="EMBL" id="KMU91722.1"/>
    </source>
</evidence>
<dbReference type="EMBL" id="DS017041">
    <property type="protein sequence ID" value="KMU91722.1"/>
    <property type="molecule type" value="Genomic_DNA"/>
</dbReference>
<sequence length="164" mass="18690">MHILGQGEHSTLNLCIFLDRVNILNNLKPPNCVFRRQLVLAGDLAETPLPSQEANFCLRTRKTYQSAGGMDWRFPARPANREPSDVECSIRDNYIQQAKVGLGSSRLLVKGPSDPQPLPSMRPVVHSKASREIYIMMLIVWFINFEVIFGVLVAYKEKYYSQSY</sequence>
<keyword evidence="1" id="KW-1133">Transmembrane helix</keyword>
<feature type="transmembrane region" description="Helical" evidence="1">
    <location>
        <begin position="133"/>
        <end position="155"/>
    </location>
</feature>
<protein>
    <submittedName>
        <fullName evidence="2">Uncharacterized protein</fullName>
    </submittedName>
</protein>
<evidence type="ECO:0000256" key="1">
    <source>
        <dbReference type="SAM" id="Phobius"/>
    </source>
</evidence>
<organism evidence="2 3">
    <name type="scientific">Coccidioides immitis H538.4</name>
    <dbReference type="NCBI Taxonomy" id="396776"/>
    <lineage>
        <taxon>Eukaryota</taxon>
        <taxon>Fungi</taxon>
        <taxon>Dikarya</taxon>
        <taxon>Ascomycota</taxon>
        <taxon>Pezizomycotina</taxon>
        <taxon>Eurotiomycetes</taxon>
        <taxon>Eurotiomycetidae</taxon>
        <taxon>Onygenales</taxon>
        <taxon>Onygenaceae</taxon>
        <taxon>Coccidioides</taxon>
    </lineage>
</organism>
<reference evidence="3" key="1">
    <citation type="journal article" date="2010" name="Genome Res.">
        <title>Population genomic sequencing of Coccidioides fungi reveals recent hybridization and transposon control.</title>
        <authorList>
            <person name="Neafsey D.E."/>
            <person name="Barker B.M."/>
            <person name="Sharpton T.J."/>
            <person name="Stajich J.E."/>
            <person name="Park D.J."/>
            <person name="Whiston E."/>
            <person name="Hung C.-Y."/>
            <person name="McMahan C."/>
            <person name="White J."/>
            <person name="Sykes S."/>
            <person name="Heiman D."/>
            <person name="Young S."/>
            <person name="Zeng Q."/>
            <person name="Abouelleil A."/>
            <person name="Aftuck L."/>
            <person name="Bessette D."/>
            <person name="Brown A."/>
            <person name="FitzGerald M."/>
            <person name="Lui A."/>
            <person name="Macdonald J.P."/>
            <person name="Priest M."/>
            <person name="Orbach M.J."/>
            <person name="Galgiani J.N."/>
            <person name="Kirkland T.N."/>
            <person name="Cole G.T."/>
            <person name="Birren B.W."/>
            <person name="Henn M.R."/>
            <person name="Taylor J.W."/>
            <person name="Rounsley S.D."/>
        </authorList>
    </citation>
    <scope>NUCLEOTIDE SEQUENCE [LARGE SCALE GENOMIC DNA]</scope>
    <source>
        <strain evidence="3">H538.4</strain>
    </source>
</reference>